<dbReference type="EMBL" id="JYDJ01000036">
    <property type="protein sequence ID" value="KRX47879.1"/>
    <property type="molecule type" value="Genomic_DNA"/>
</dbReference>
<evidence type="ECO:0000256" key="1">
    <source>
        <dbReference type="SAM" id="MobiDB-lite"/>
    </source>
</evidence>
<accession>A0A0V0UAM9</accession>
<dbReference type="Proteomes" id="UP000055048">
    <property type="component" value="Unassembled WGS sequence"/>
</dbReference>
<gene>
    <name evidence="2" type="ORF">T05_15850</name>
</gene>
<comment type="caution">
    <text evidence="2">The sequence shown here is derived from an EMBL/GenBank/DDBJ whole genome shotgun (WGS) entry which is preliminary data.</text>
</comment>
<evidence type="ECO:0000313" key="3">
    <source>
        <dbReference type="Proteomes" id="UP000055048"/>
    </source>
</evidence>
<protein>
    <submittedName>
        <fullName evidence="2">Uncharacterized protein</fullName>
    </submittedName>
</protein>
<sequence>MLSARVMTDRRNRDCGRSALESLLDIDDFYPQMELTLISDNMSTLEPRAVCINAVGNKDCSEATSETVRINIDVYDNDSKKRDPDIIESIANHIDPMIRRRKTKWLPSKPIATSKDTTNIIQCTYNSTNDILSEEEYGSGCLHRGWQVARSVLVFTSSSILVSDCLIKYISIVCCFVVAMPSGKRETERKVNAPVNTGPSPNSDERVNNPTEGADEPARGSCPLHL</sequence>
<proteinExistence type="predicted"/>
<keyword evidence="3" id="KW-1185">Reference proteome</keyword>
<organism evidence="2 3">
    <name type="scientific">Trichinella murrelli</name>
    <dbReference type="NCBI Taxonomy" id="144512"/>
    <lineage>
        <taxon>Eukaryota</taxon>
        <taxon>Metazoa</taxon>
        <taxon>Ecdysozoa</taxon>
        <taxon>Nematoda</taxon>
        <taxon>Enoplea</taxon>
        <taxon>Dorylaimia</taxon>
        <taxon>Trichinellida</taxon>
        <taxon>Trichinellidae</taxon>
        <taxon>Trichinella</taxon>
    </lineage>
</organism>
<evidence type="ECO:0000313" key="2">
    <source>
        <dbReference type="EMBL" id="KRX47879.1"/>
    </source>
</evidence>
<feature type="region of interest" description="Disordered" evidence="1">
    <location>
        <begin position="186"/>
        <end position="226"/>
    </location>
</feature>
<name>A0A0V0UAM9_9BILA</name>
<dbReference type="AlphaFoldDB" id="A0A0V0UAM9"/>
<reference evidence="2 3" key="1">
    <citation type="submission" date="2015-01" db="EMBL/GenBank/DDBJ databases">
        <title>Evolution of Trichinella species and genotypes.</title>
        <authorList>
            <person name="Korhonen P.K."/>
            <person name="Edoardo P."/>
            <person name="Giuseppe L.R."/>
            <person name="Gasser R.B."/>
        </authorList>
    </citation>
    <scope>NUCLEOTIDE SEQUENCE [LARGE SCALE GENOMIC DNA]</scope>
    <source>
        <strain evidence="2">ISS417</strain>
    </source>
</reference>